<gene>
    <name evidence="8" type="ORF">APLA_LOCUS16579</name>
</gene>
<dbReference type="InterPro" id="IPR033753">
    <property type="entry name" value="GCV_H/Fam206"/>
</dbReference>
<dbReference type="CDD" id="cd06848">
    <property type="entry name" value="GCS_H"/>
    <property type="match status" value="1"/>
</dbReference>
<comment type="subunit">
    <text evidence="5">The glycine cleavage system is composed of four proteins: P, T, L and H.</text>
</comment>
<dbReference type="InterPro" id="IPR011053">
    <property type="entry name" value="Single_hybrid_motif"/>
</dbReference>
<keyword evidence="2 4" id="KW-0450">Lipoyl</keyword>
<dbReference type="GO" id="GO:0009249">
    <property type="term" value="P:protein lipoylation"/>
    <property type="evidence" value="ECO:0007669"/>
    <property type="project" value="TreeGrafter"/>
</dbReference>
<dbReference type="Proteomes" id="UP000494256">
    <property type="component" value="Unassembled WGS sequence"/>
</dbReference>
<dbReference type="EMBL" id="CADEBD010000745">
    <property type="protein sequence ID" value="CAB3259575.1"/>
    <property type="molecule type" value="Genomic_DNA"/>
</dbReference>
<evidence type="ECO:0000256" key="6">
    <source>
        <dbReference type="SAM" id="MobiDB-lite"/>
    </source>
</evidence>
<comment type="cofactor">
    <cofactor evidence="5">
        <name>(R)-lipoate</name>
        <dbReference type="ChEBI" id="CHEBI:83088"/>
    </cofactor>
    <text evidence="5">Binds 1 lipoyl cofactor covalently.</text>
</comment>
<keyword evidence="5" id="KW-0496">Mitochondrion</keyword>
<proteinExistence type="inferred from homology"/>
<evidence type="ECO:0000256" key="2">
    <source>
        <dbReference type="ARBA" id="ARBA00022823"/>
    </source>
</evidence>
<dbReference type="HAMAP" id="MF_00272">
    <property type="entry name" value="GcvH"/>
    <property type="match status" value="1"/>
</dbReference>
<accession>A0A8S1BHS5</accession>
<dbReference type="InterPro" id="IPR002930">
    <property type="entry name" value="GCV_H"/>
</dbReference>
<dbReference type="GO" id="GO:0019464">
    <property type="term" value="P:glycine decarboxylation via glycine cleavage system"/>
    <property type="evidence" value="ECO:0007669"/>
    <property type="project" value="UniProtKB-UniRule"/>
</dbReference>
<evidence type="ECO:0000256" key="4">
    <source>
        <dbReference type="PIRSR" id="PIRSR617453-50"/>
    </source>
</evidence>
<evidence type="ECO:0000256" key="1">
    <source>
        <dbReference type="ARBA" id="ARBA00009249"/>
    </source>
</evidence>
<dbReference type="InterPro" id="IPR017453">
    <property type="entry name" value="GCV_H_sub"/>
</dbReference>
<sequence>MARVTHTQTPPRSAEAGKEGKLTKTTKVLRMILQKCLHLTKQYLSRSTLLRSNIKQTYCELYHKYSSQSPRLFTDRHEWVVVDQDIGTVGISQYAQESLGDIVFAQLPEMGSNVAAGDECGALESVKAASEIYTPVTGIITERNNEVENKPALINTNYYDKGWLFKVKLTKLEELESLMTEEAYENYLKTDVVKG</sequence>
<evidence type="ECO:0000313" key="9">
    <source>
        <dbReference type="Proteomes" id="UP000494256"/>
    </source>
</evidence>
<dbReference type="InterPro" id="IPR000089">
    <property type="entry name" value="Biotin_lipoyl"/>
</dbReference>
<evidence type="ECO:0000256" key="5">
    <source>
        <dbReference type="RuleBase" id="RU364055"/>
    </source>
</evidence>
<dbReference type="OrthoDB" id="10253204at2759"/>
<dbReference type="InterPro" id="IPR003016">
    <property type="entry name" value="2-oxoA_DH_lipoyl-BS"/>
</dbReference>
<evidence type="ECO:0000256" key="3">
    <source>
        <dbReference type="ARBA" id="ARBA00022946"/>
    </source>
</evidence>
<dbReference type="PANTHER" id="PTHR11715:SF3">
    <property type="entry name" value="GLYCINE CLEAVAGE SYSTEM H PROTEIN-RELATED"/>
    <property type="match status" value="1"/>
</dbReference>
<dbReference type="NCBIfam" id="TIGR00527">
    <property type="entry name" value="gcvH"/>
    <property type="match status" value="1"/>
</dbReference>
<feature type="domain" description="Lipoyl-binding" evidence="7">
    <location>
        <begin position="86"/>
        <end position="168"/>
    </location>
</feature>
<dbReference type="GO" id="GO:0005960">
    <property type="term" value="C:glycine cleavage complex"/>
    <property type="evidence" value="ECO:0007669"/>
    <property type="project" value="UniProtKB-UniRule"/>
</dbReference>
<keyword evidence="3 5" id="KW-0809">Transit peptide</keyword>
<dbReference type="PROSITE" id="PS50968">
    <property type="entry name" value="BIOTINYL_LIPOYL"/>
    <property type="match status" value="1"/>
</dbReference>
<dbReference type="PROSITE" id="PS00189">
    <property type="entry name" value="LIPOYL"/>
    <property type="match status" value="1"/>
</dbReference>
<dbReference type="NCBIfam" id="NF002270">
    <property type="entry name" value="PRK01202.1"/>
    <property type="match status" value="1"/>
</dbReference>
<protein>
    <recommendedName>
        <fullName evidence="5">Glycine cleavage system H protein</fullName>
    </recommendedName>
</protein>
<feature type="region of interest" description="Disordered" evidence="6">
    <location>
        <begin position="1"/>
        <end position="20"/>
    </location>
</feature>
<name>A0A8S1BHS5_ARCPL</name>
<dbReference type="SUPFAM" id="SSF51230">
    <property type="entry name" value="Single hybrid motif"/>
    <property type="match status" value="1"/>
</dbReference>
<dbReference type="GO" id="GO:0005739">
    <property type="term" value="C:mitochondrion"/>
    <property type="evidence" value="ECO:0007669"/>
    <property type="project" value="UniProtKB-SubCell"/>
</dbReference>
<evidence type="ECO:0000259" key="7">
    <source>
        <dbReference type="PROSITE" id="PS50968"/>
    </source>
</evidence>
<dbReference type="AlphaFoldDB" id="A0A8S1BHS5"/>
<reference evidence="8 9" key="1">
    <citation type="submission" date="2020-04" db="EMBL/GenBank/DDBJ databases">
        <authorList>
            <person name="Wallbank WR R."/>
            <person name="Pardo Diaz C."/>
            <person name="Kozak K."/>
            <person name="Martin S."/>
            <person name="Jiggins C."/>
            <person name="Moest M."/>
            <person name="Warren A I."/>
            <person name="Byers J.R.P. K."/>
            <person name="Montejo-Kovacevich G."/>
            <person name="Yen C E."/>
        </authorList>
    </citation>
    <scope>NUCLEOTIDE SEQUENCE [LARGE SCALE GENOMIC DNA]</scope>
</reference>
<comment type="similarity">
    <text evidence="1 5">Belongs to the GcvH family.</text>
</comment>
<comment type="subcellular location">
    <subcellularLocation>
        <location evidence="5">Mitochondrion</location>
    </subcellularLocation>
</comment>
<evidence type="ECO:0000313" key="8">
    <source>
        <dbReference type="EMBL" id="CAB3259575.1"/>
    </source>
</evidence>
<feature type="compositionally biased region" description="Polar residues" evidence="6">
    <location>
        <begin position="1"/>
        <end position="11"/>
    </location>
</feature>
<comment type="caution">
    <text evidence="8">The sequence shown here is derived from an EMBL/GenBank/DDBJ whole genome shotgun (WGS) entry which is preliminary data.</text>
</comment>
<dbReference type="Pfam" id="PF01597">
    <property type="entry name" value="GCV_H"/>
    <property type="match status" value="1"/>
</dbReference>
<dbReference type="Gene3D" id="2.40.50.100">
    <property type="match status" value="1"/>
</dbReference>
<feature type="modified residue" description="N6-lipoyllysine" evidence="4">
    <location>
        <position position="127"/>
    </location>
</feature>
<dbReference type="PANTHER" id="PTHR11715">
    <property type="entry name" value="GLYCINE CLEAVAGE SYSTEM H PROTEIN"/>
    <property type="match status" value="1"/>
</dbReference>
<comment type="function">
    <text evidence="5">The H protein shuttles the methylamine group of glycine from the P protein to the T protein.</text>
</comment>
<organism evidence="8 9">
    <name type="scientific">Arctia plantaginis</name>
    <name type="common">Wood tiger moth</name>
    <name type="synonym">Phalaena plantaginis</name>
    <dbReference type="NCBI Taxonomy" id="874455"/>
    <lineage>
        <taxon>Eukaryota</taxon>
        <taxon>Metazoa</taxon>
        <taxon>Ecdysozoa</taxon>
        <taxon>Arthropoda</taxon>
        <taxon>Hexapoda</taxon>
        <taxon>Insecta</taxon>
        <taxon>Pterygota</taxon>
        <taxon>Neoptera</taxon>
        <taxon>Endopterygota</taxon>
        <taxon>Lepidoptera</taxon>
        <taxon>Glossata</taxon>
        <taxon>Ditrysia</taxon>
        <taxon>Noctuoidea</taxon>
        <taxon>Erebidae</taxon>
        <taxon>Arctiinae</taxon>
        <taxon>Arctia</taxon>
    </lineage>
</organism>